<evidence type="ECO:0000313" key="5">
    <source>
        <dbReference type="Proteomes" id="UP000031433"/>
    </source>
</evidence>
<dbReference type="GO" id="GO:0052621">
    <property type="term" value="F:diguanylate cyclase activity"/>
    <property type="evidence" value="ECO:0007669"/>
    <property type="project" value="UniProtKB-EC"/>
</dbReference>
<dbReference type="AlphaFoldDB" id="A0A0C1QQU3"/>
<dbReference type="PROSITE" id="PS50887">
    <property type="entry name" value="GGDEF"/>
    <property type="match status" value="1"/>
</dbReference>
<feature type="domain" description="Cyclic nucleotide-binding" evidence="2">
    <location>
        <begin position="18"/>
        <end position="114"/>
    </location>
</feature>
<proteinExistence type="predicted"/>
<evidence type="ECO:0000256" key="1">
    <source>
        <dbReference type="ARBA" id="ARBA00012528"/>
    </source>
</evidence>
<dbReference type="InterPro" id="IPR043128">
    <property type="entry name" value="Rev_trsase/Diguanyl_cyclase"/>
</dbReference>
<dbReference type="Proteomes" id="UP000031433">
    <property type="component" value="Unassembled WGS sequence"/>
</dbReference>
<dbReference type="PROSITE" id="PS50042">
    <property type="entry name" value="CNMP_BINDING_3"/>
    <property type="match status" value="1"/>
</dbReference>
<dbReference type="SUPFAM" id="SSF51206">
    <property type="entry name" value="cAMP-binding domain-like"/>
    <property type="match status" value="1"/>
</dbReference>
<dbReference type="InterPro" id="IPR000160">
    <property type="entry name" value="GGDEF_dom"/>
</dbReference>
<dbReference type="EC" id="2.7.7.65" evidence="1"/>
<evidence type="ECO:0000259" key="3">
    <source>
        <dbReference type="PROSITE" id="PS50887"/>
    </source>
</evidence>
<dbReference type="GO" id="GO:0005886">
    <property type="term" value="C:plasma membrane"/>
    <property type="evidence" value="ECO:0007669"/>
    <property type="project" value="TreeGrafter"/>
</dbReference>
<accession>A0A0C1QQU3</accession>
<dbReference type="EMBL" id="JXBL01000001">
    <property type="protein sequence ID" value="KIE43087.1"/>
    <property type="molecule type" value="Genomic_DNA"/>
</dbReference>
<dbReference type="InterPro" id="IPR014710">
    <property type="entry name" value="RmlC-like_jellyroll"/>
</dbReference>
<dbReference type="InterPro" id="IPR018490">
    <property type="entry name" value="cNMP-bd_dom_sf"/>
</dbReference>
<dbReference type="CDD" id="cd01949">
    <property type="entry name" value="GGDEF"/>
    <property type="match status" value="1"/>
</dbReference>
<keyword evidence="5" id="KW-1185">Reference proteome</keyword>
<dbReference type="InterPro" id="IPR050469">
    <property type="entry name" value="Diguanylate_Cyclase"/>
</dbReference>
<evidence type="ECO:0000313" key="4">
    <source>
        <dbReference type="EMBL" id="KIE43087.1"/>
    </source>
</evidence>
<dbReference type="Pfam" id="PF00990">
    <property type="entry name" value="GGDEF"/>
    <property type="match status" value="1"/>
</dbReference>
<gene>
    <name evidence="4" type="ORF">SE37_10800</name>
</gene>
<dbReference type="InterPro" id="IPR029787">
    <property type="entry name" value="Nucleotide_cyclase"/>
</dbReference>
<evidence type="ECO:0000259" key="2">
    <source>
        <dbReference type="PROSITE" id="PS50042"/>
    </source>
</evidence>
<feature type="domain" description="GGDEF" evidence="3">
    <location>
        <begin position="189"/>
        <end position="320"/>
    </location>
</feature>
<dbReference type="PANTHER" id="PTHR45138:SF24">
    <property type="entry name" value="DIGUANYLATE CYCLASE DGCC-RELATED"/>
    <property type="match status" value="1"/>
</dbReference>
<dbReference type="RefSeq" id="WP_039646239.1">
    <property type="nucleotide sequence ID" value="NZ_JXBL01000001.1"/>
</dbReference>
<dbReference type="Gene3D" id="3.30.70.270">
    <property type="match status" value="1"/>
</dbReference>
<dbReference type="PANTHER" id="PTHR45138">
    <property type="entry name" value="REGULATORY COMPONENTS OF SENSORY TRANSDUCTION SYSTEM"/>
    <property type="match status" value="1"/>
</dbReference>
<comment type="caution">
    <text evidence="4">The sequence shown here is derived from an EMBL/GenBank/DDBJ whole genome shotgun (WGS) entry which is preliminary data.</text>
</comment>
<reference evidence="4 5" key="1">
    <citation type="submission" date="2015-01" db="EMBL/GenBank/DDBJ databases">
        <title>Genome sequence of the anaerobic bacterium Geobacter soli GSS01, a dissimilatory Fe(III) reducer from soil.</title>
        <authorList>
            <person name="Yang G."/>
            <person name="Zhou S."/>
        </authorList>
    </citation>
    <scope>NUCLEOTIDE SEQUENCE [LARGE SCALE GENOMIC DNA]</scope>
    <source>
        <strain evidence="4 5">GSS01</strain>
    </source>
</reference>
<dbReference type="SMART" id="SM00267">
    <property type="entry name" value="GGDEF"/>
    <property type="match status" value="1"/>
</dbReference>
<dbReference type="GO" id="GO:0043709">
    <property type="term" value="P:cell adhesion involved in single-species biofilm formation"/>
    <property type="evidence" value="ECO:0007669"/>
    <property type="project" value="TreeGrafter"/>
</dbReference>
<dbReference type="CDD" id="cd00038">
    <property type="entry name" value="CAP_ED"/>
    <property type="match status" value="1"/>
</dbReference>
<protein>
    <recommendedName>
        <fullName evidence="1">diguanylate cyclase</fullName>
        <ecNumber evidence="1">2.7.7.65</ecNumber>
    </recommendedName>
</protein>
<organism evidence="4 5">
    <name type="scientific">Geobacter soli</name>
    <dbReference type="NCBI Taxonomy" id="1510391"/>
    <lineage>
        <taxon>Bacteria</taxon>
        <taxon>Pseudomonadati</taxon>
        <taxon>Thermodesulfobacteriota</taxon>
        <taxon>Desulfuromonadia</taxon>
        <taxon>Geobacterales</taxon>
        <taxon>Geobacteraceae</taxon>
        <taxon>Geobacter</taxon>
    </lineage>
</organism>
<dbReference type="GO" id="GO:1902201">
    <property type="term" value="P:negative regulation of bacterial-type flagellum-dependent cell motility"/>
    <property type="evidence" value="ECO:0007669"/>
    <property type="project" value="TreeGrafter"/>
</dbReference>
<dbReference type="Gene3D" id="2.60.120.10">
    <property type="entry name" value="Jelly Rolls"/>
    <property type="match status" value="1"/>
</dbReference>
<sequence>MPRNHLPFSASELEALPLFRFVPLECIEGILEHSRVVSLGRGERFEPAGPLGHAIHLILEGRLAVYYDVRERDDTPLHLERGDIVGQSLVSGEPEVPCTLAATEDTRLMVLEEDLIWSLAQASHAAACNLLGILLRGRGGSSLGSFSGTVRDYALRNQAVVDPLTGFQSRRWLEEILSRQVDRFTASGRPLSLVMIDIDGFRAFNERHGRTGGDRALHDVAQTLRNSLRPGELVARYGGDTFAVLLPETEPSTAGMIADRLRQRLMHTVIDMGDGTMLPPLSISAGVAGATPGIDGPALAESALAALDRAKAAGGNTVSR</sequence>
<dbReference type="InterPro" id="IPR000595">
    <property type="entry name" value="cNMP-bd_dom"/>
</dbReference>
<name>A0A0C1QQU3_9BACT</name>
<dbReference type="SUPFAM" id="SSF55073">
    <property type="entry name" value="Nucleotide cyclase"/>
    <property type="match status" value="1"/>
</dbReference>
<dbReference type="NCBIfam" id="TIGR00254">
    <property type="entry name" value="GGDEF"/>
    <property type="match status" value="1"/>
</dbReference>